<accession>A0A6A5VGZ4</accession>
<dbReference type="Proteomes" id="UP000800036">
    <property type="component" value="Unassembled WGS sequence"/>
</dbReference>
<evidence type="ECO:0000313" key="1">
    <source>
        <dbReference type="EMBL" id="KAF1975142.1"/>
    </source>
</evidence>
<keyword evidence="2" id="KW-1185">Reference proteome</keyword>
<reference evidence="1" key="1">
    <citation type="journal article" date="2020" name="Stud. Mycol.">
        <title>101 Dothideomycetes genomes: a test case for predicting lifestyles and emergence of pathogens.</title>
        <authorList>
            <person name="Haridas S."/>
            <person name="Albert R."/>
            <person name="Binder M."/>
            <person name="Bloem J."/>
            <person name="Labutti K."/>
            <person name="Salamov A."/>
            <person name="Andreopoulos B."/>
            <person name="Baker S."/>
            <person name="Barry K."/>
            <person name="Bills G."/>
            <person name="Bluhm B."/>
            <person name="Cannon C."/>
            <person name="Castanera R."/>
            <person name="Culley D."/>
            <person name="Daum C."/>
            <person name="Ezra D."/>
            <person name="Gonzalez J."/>
            <person name="Henrissat B."/>
            <person name="Kuo A."/>
            <person name="Liang C."/>
            <person name="Lipzen A."/>
            <person name="Lutzoni F."/>
            <person name="Magnuson J."/>
            <person name="Mondo S."/>
            <person name="Nolan M."/>
            <person name="Ohm R."/>
            <person name="Pangilinan J."/>
            <person name="Park H.-J."/>
            <person name="Ramirez L."/>
            <person name="Alfaro M."/>
            <person name="Sun H."/>
            <person name="Tritt A."/>
            <person name="Yoshinaga Y."/>
            <person name="Zwiers L.-H."/>
            <person name="Turgeon B."/>
            <person name="Goodwin S."/>
            <person name="Spatafora J."/>
            <person name="Crous P."/>
            <person name="Grigoriev I."/>
        </authorList>
    </citation>
    <scope>NUCLEOTIDE SEQUENCE</scope>
    <source>
        <strain evidence="1">CBS 107.79</strain>
    </source>
</reference>
<name>A0A6A5VGZ4_9PLEO</name>
<gene>
    <name evidence="1" type="ORF">BU23DRAFT_566732</name>
</gene>
<dbReference type="AlphaFoldDB" id="A0A6A5VGZ4"/>
<evidence type="ECO:0000313" key="2">
    <source>
        <dbReference type="Proteomes" id="UP000800036"/>
    </source>
</evidence>
<protein>
    <submittedName>
        <fullName evidence="1">Uncharacterized protein</fullName>
    </submittedName>
</protein>
<sequence>MVIGMLLGPLQHLFAANFKSAEEDALVRHFALSQKRRKTKRSFICARKCCGCEASHILYYGLPVVFFQVTNFTTAQKVEGIFKVPLSWKLNQKHEYLGRAKASRRPREKSKDQLSWYWFESLRTHSVERSNSYQKGVTFTCNTEVKFTKAFYLALSDRKEQITRPASRPLVGSHLRGLVAI</sequence>
<organism evidence="1 2">
    <name type="scientific">Bimuria novae-zelandiae CBS 107.79</name>
    <dbReference type="NCBI Taxonomy" id="1447943"/>
    <lineage>
        <taxon>Eukaryota</taxon>
        <taxon>Fungi</taxon>
        <taxon>Dikarya</taxon>
        <taxon>Ascomycota</taxon>
        <taxon>Pezizomycotina</taxon>
        <taxon>Dothideomycetes</taxon>
        <taxon>Pleosporomycetidae</taxon>
        <taxon>Pleosporales</taxon>
        <taxon>Massarineae</taxon>
        <taxon>Didymosphaeriaceae</taxon>
        <taxon>Bimuria</taxon>
    </lineage>
</organism>
<dbReference type="EMBL" id="ML976671">
    <property type="protein sequence ID" value="KAF1975142.1"/>
    <property type="molecule type" value="Genomic_DNA"/>
</dbReference>
<proteinExistence type="predicted"/>